<dbReference type="SUPFAM" id="SSF52540">
    <property type="entry name" value="P-loop containing nucleoside triphosphate hydrolases"/>
    <property type="match status" value="1"/>
</dbReference>
<organism evidence="6 7">
    <name type="scientific">Malus baccata</name>
    <name type="common">Siberian crab apple</name>
    <name type="synonym">Pyrus baccata</name>
    <dbReference type="NCBI Taxonomy" id="106549"/>
    <lineage>
        <taxon>Eukaryota</taxon>
        <taxon>Viridiplantae</taxon>
        <taxon>Streptophyta</taxon>
        <taxon>Embryophyta</taxon>
        <taxon>Tracheophyta</taxon>
        <taxon>Spermatophyta</taxon>
        <taxon>Magnoliopsida</taxon>
        <taxon>eudicotyledons</taxon>
        <taxon>Gunneridae</taxon>
        <taxon>Pentapetalae</taxon>
        <taxon>rosids</taxon>
        <taxon>fabids</taxon>
        <taxon>Rosales</taxon>
        <taxon>Rosaceae</taxon>
        <taxon>Amygdaloideae</taxon>
        <taxon>Maleae</taxon>
        <taxon>Malus</taxon>
    </lineage>
</organism>
<dbReference type="SUPFAM" id="SSF52047">
    <property type="entry name" value="RNI-like"/>
    <property type="match status" value="1"/>
</dbReference>
<comment type="caution">
    <text evidence="6">The sequence shown here is derived from an EMBL/GenBank/DDBJ whole genome shotgun (WGS) entry which is preliminary data.</text>
</comment>
<dbReference type="InterPro" id="IPR002182">
    <property type="entry name" value="NB-ARC"/>
</dbReference>
<dbReference type="GO" id="GO:0043531">
    <property type="term" value="F:ADP binding"/>
    <property type="evidence" value="ECO:0007669"/>
    <property type="project" value="InterPro"/>
</dbReference>
<comment type="similarity">
    <text evidence="1">Belongs to the disease resistance NB-LRR family.</text>
</comment>
<keyword evidence="4" id="KW-0067">ATP-binding</keyword>
<feature type="domain" description="AAA+ ATPase" evidence="5">
    <location>
        <begin position="174"/>
        <end position="383"/>
    </location>
</feature>
<dbReference type="GO" id="GO:0006952">
    <property type="term" value="P:defense response"/>
    <property type="evidence" value="ECO:0007669"/>
    <property type="project" value="UniProtKB-KW"/>
</dbReference>
<dbReference type="Gene3D" id="3.80.10.10">
    <property type="entry name" value="Ribonuclease Inhibitor"/>
    <property type="match status" value="3"/>
</dbReference>
<protein>
    <recommendedName>
        <fullName evidence="5">AAA+ ATPase domain-containing protein</fullName>
    </recommendedName>
</protein>
<dbReference type="PANTHER" id="PTHR33463">
    <property type="entry name" value="NB-ARC DOMAIN-CONTAINING PROTEIN-RELATED"/>
    <property type="match status" value="1"/>
</dbReference>
<dbReference type="SUPFAM" id="SSF52058">
    <property type="entry name" value="L domain-like"/>
    <property type="match status" value="1"/>
</dbReference>
<evidence type="ECO:0000256" key="2">
    <source>
        <dbReference type="ARBA" id="ARBA00022741"/>
    </source>
</evidence>
<dbReference type="InterPro" id="IPR003593">
    <property type="entry name" value="AAA+_ATPase"/>
</dbReference>
<keyword evidence="7" id="KW-1185">Reference proteome</keyword>
<dbReference type="Gene3D" id="1.10.8.430">
    <property type="entry name" value="Helical domain of apoptotic protease-activating factors"/>
    <property type="match status" value="1"/>
</dbReference>
<evidence type="ECO:0000256" key="4">
    <source>
        <dbReference type="ARBA" id="ARBA00022840"/>
    </source>
</evidence>
<evidence type="ECO:0000259" key="5">
    <source>
        <dbReference type="SMART" id="SM00382"/>
    </source>
</evidence>
<evidence type="ECO:0000313" key="6">
    <source>
        <dbReference type="EMBL" id="TQD94414.1"/>
    </source>
</evidence>
<dbReference type="Gene3D" id="3.40.50.300">
    <property type="entry name" value="P-loop containing nucleotide triphosphate hydrolases"/>
    <property type="match status" value="1"/>
</dbReference>
<dbReference type="InterPro" id="IPR050905">
    <property type="entry name" value="Plant_NBS-LRR"/>
</dbReference>
<dbReference type="Pfam" id="PF00931">
    <property type="entry name" value="NB-ARC"/>
    <property type="match status" value="1"/>
</dbReference>
<dbReference type="InterPro" id="IPR027417">
    <property type="entry name" value="P-loop_NTPase"/>
</dbReference>
<sequence length="1522" mass="173603">MAMEILNAIIPTIIDYTIRPVARQVGYIIFYKSNLEDLKSKLENFDSVKQRMKHEVDEVGRKVNQIVEADVQKWQSDAKKTTLEAEALLHDEGRTKTKCLIICPNLISYHQRSSKATKLMKKIEEHENKKREFSSVSYKAPVEDISAIASDEYMAFESRISMVKDIITELKKPDINRVGVYGLGGVGKTTLAKEVYREAVKEKLFDDVVIILNVKEKKDDENIQKEIAKKLRMDVDESEDMGTRANLLRARIKDGKTLVILDDVLERIDFEAVGLIGVPNCNLLLTSREKKVFFSDMRTQKEFPLGFLSEKESWSLFEKMAGAVVKDNRILKEATQLAKKCGGLPVLVVAVASALRDSSLDEWKVALRSFKRFDKKEMNEKEFLALKWSYEQLEDQELKQLFLLCGSSSSLLGDLLKYSMGLGLIKNAETVEEARTSLNVMVKKLKNSCLLQDSYDDRYVRMHELVRDVAVRIATDDQKAFSRAYGDEVKEWPTEDFLKKCTRVSLRGCKVPRLPEVPWECPELKLLVLENDDIGHSQEIPSKFFEGMKELKVLDVTRFSIQSLPPSLQSLKHLHTLCLDQCELVDITLVGQLTNLKILSLLQSKIKELPKEIGQLTRLQVLDLTRCSELVLISPGVISSLTRLEDLRMGIKSFKQWEGECPTSGGSNATVSELKHLAELTALDIHVPDANLLPPNLFSDKLERYSILIGDCWEYPYRYGTSSNMLKLKLTRRNQFDRGIKLLVKRCEQLYLDGKESGNIISFLFDSDAVEQLKCLHVQNNDEVTYVINFVSCSYSHNTFPNLESLTLEDLVTLESVCYGQLVGEPFQKLKSLTLWNLPKLIGFFSKDKRTIDTDADEIVLEDEVGGPPRLFSYGEVKMPNLTTLTVHQCDSLRFLFSSSMAKCLGQLKNLKISNCQIMEEIVGNEENTDYMFDKLSRLELQHLPSLSRFSSGSYIKFPSLAFLDLDDCTKLETFIYDAKSENITTNKEERDIELFDEKVGFPSLEILFMWDLPKLKTIFHSQLHSDSFGKLRIMDVRRCHCLINIIRPSIMGRLNALQFLKIEQCQSLQVVYDTSSTTQLNGFDCPNLNSVEIDSCNSLKNIFPASVAKDLNLLSKLQVENCSSMEEVVAKEGLETTYEEFKFPKVETVIFENLPQLRSFYPGLHVSNWPSLNELSFENCGSVEIFASEFSTYQDKLDLSHPRPMKQPFFLIEKGKSFLNLEYLMLDENTEIWYEPYGPLPTDLLRKLKHIYFATSHPKSDVFFENLQNTENLGVLSAPWKELFVHDHQGSSREETHEVETLPRVEVLWLIDMPELIHLGMENSQPGGPVFPNLKVLCVHKCGRLENLASTLISFRNLTVLTIWSCHGLQYLIPYSVAKNLQQLQELEVEDCQRMVEIVASNEDDPENEITFSYLQHLKLSGLPSLQGFCRGNCIFKVPSLETLIVEDCQLIDLKISSDGLLQSELRPERLQITEETDDVLMLSYSKENDRDQTEQLMIADSNVDVTIAGLSAKKESSSFA</sequence>
<dbReference type="Proteomes" id="UP000315295">
    <property type="component" value="Unassembled WGS sequence"/>
</dbReference>
<evidence type="ECO:0000256" key="3">
    <source>
        <dbReference type="ARBA" id="ARBA00022821"/>
    </source>
</evidence>
<dbReference type="InterPro" id="IPR042197">
    <property type="entry name" value="Apaf_helical"/>
</dbReference>
<reference evidence="6 7" key="1">
    <citation type="journal article" date="2019" name="G3 (Bethesda)">
        <title>Sequencing of a Wild Apple (Malus baccata) Genome Unravels the Differences Between Cultivated and Wild Apple Species Regarding Disease Resistance and Cold Tolerance.</title>
        <authorList>
            <person name="Chen X."/>
        </authorList>
    </citation>
    <scope>NUCLEOTIDE SEQUENCE [LARGE SCALE GENOMIC DNA]</scope>
    <source>
        <strain evidence="7">cv. Shandingzi</strain>
        <tissue evidence="6">Leaves</tissue>
    </source>
</reference>
<dbReference type="SMART" id="SM00382">
    <property type="entry name" value="AAA"/>
    <property type="match status" value="1"/>
</dbReference>
<dbReference type="InterPro" id="IPR032675">
    <property type="entry name" value="LRR_dom_sf"/>
</dbReference>
<gene>
    <name evidence="6" type="ORF">C1H46_019965</name>
</gene>
<dbReference type="Pfam" id="PF23247">
    <property type="entry name" value="LRR_RPS2"/>
    <property type="match status" value="4"/>
</dbReference>
<proteinExistence type="inferred from homology"/>
<dbReference type="STRING" id="106549.A0A540M6N8"/>
<keyword evidence="3" id="KW-0611">Plant defense</keyword>
<dbReference type="PRINTS" id="PR00364">
    <property type="entry name" value="DISEASERSIST"/>
</dbReference>
<keyword evidence="2" id="KW-0547">Nucleotide-binding</keyword>
<name>A0A540M6N8_MALBA</name>
<dbReference type="GO" id="GO:0005524">
    <property type="term" value="F:ATP binding"/>
    <property type="evidence" value="ECO:0007669"/>
    <property type="project" value="UniProtKB-KW"/>
</dbReference>
<dbReference type="PANTHER" id="PTHR33463:SF198">
    <property type="entry name" value="RPP4C3"/>
    <property type="match status" value="1"/>
</dbReference>
<evidence type="ECO:0000313" key="7">
    <source>
        <dbReference type="Proteomes" id="UP000315295"/>
    </source>
</evidence>
<evidence type="ECO:0000256" key="1">
    <source>
        <dbReference type="ARBA" id="ARBA00008894"/>
    </source>
</evidence>
<dbReference type="InterPro" id="IPR057135">
    <property type="entry name" value="At4g27190-like_LRR"/>
</dbReference>
<accession>A0A540M6N8</accession>
<dbReference type="EMBL" id="VIEB01000343">
    <property type="protein sequence ID" value="TQD94414.1"/>
    <property type="molecule type" value="Genomic_DNA"/>
</dbReference>